<keyword evidence="2" id="KW-1185">Reference proteome</keyword>
<reference evidence="2" key="1">
    <citation type="journal article" date="2019" name="Int. J. Syst. Evol. Microbiol.">
        <title>The Global Catalogue of Microorganisms (GCM) 10K type strain sequencing project: providing services to taxonomists for standard genome sequencing and annotation.</title>
        <authorList>
            <consortium name="The Broad Institute Genomics Platform"/>
            <consortium name="The Broad Institute Genome Sequencing Center for Infectious Disease"/>
            <person name="Wu L."/>
            <person name="Ma J."/>
        </authorList>
    </citation>
    <scope>NUCLEOTIDE SEQUENCE [LARGE SCALE GENOMIC DNA]</scope>
    <source>
        <strain evidence="2">CCUG 62974</strain>
    </source>
</reference>
<gene>
    <name evidence="1" type="ORF">ACFQ08_45255</name>
</gene>
<comment type="caution">
    <text evidence="1">The sequence shown here is derived from an EMBL/GenBank/DDBJ whole genome shotgun (WGS) entry which is preliminary data.</text>
</comment>
<dbReference type="EMBL" id="JBHTHX010003501">
    <property type="protein sequence ID" value="MFD0891806.1"/>
    <property type="molecule type" value="Genomic_DNA"/>
</dbReference>
<dbReference type="InterPro" id="IPR029058">
    <property type="entry name" value="AB_hydrolase_fold"/>
</dbReference>
<dbReference type="SUPFAM" id="SSF53474">
    <property type="entry name" value="alpha/beta-Hydrolases"/>
    <property type="match status" value="1"/>
</dbReference>
<dbReference type="Gene3D" id="3.40.50.1820">
    <property type="entry name" value="alpha/beta hydrolase"/>
    <property type="match status" value="1"/>
</dbReference>
<proteinExistence type="predicted"/>
<sequence>MTDRHWLHPPRTEPGPALICIPVAGAPYWSFRSWYATPSRPSVHVLSLPGRGRRVREPSYADMAELVRDAAAAFVSPGLIW</sequence>
<evidence type="ECO:0000313" key="2">
    <source>
        <dbReference type="Proteomes" id="UP001597024"/>
    </source>
</evidence>
<protein>
    <recommendedName>
        <fullName evidence="3">Alpha/beta hydrolase</fullName>
    </recommendedName>
</protein>
<dbReference type="Proteomes" id="UP001597024">
    <property type="component" value="Unassembled WGS sequence"/>
</dbReference>
<evidence type="ECO:0000313" key="1">
    <source>
        <dbReference type="EMBL" id="MFD0891806.1"/>
    </source>
</evidence>
<organism evidence="1 2">
    <name type="scientific">Streptosporangium algeriense</name>
    <dbReference type="NCBI Taxonomy" id="1682748"/>
    <lineage>
        <taxon>Bacteria</taxon>
        <taxon>Bacillati</taxon>
        <taxon>Actinomycetota</taxon>
        <taxon>Actinomycetes</taxon>
        <taxon>Streptosporangiales</taxon>
        <taxon>Streptosporangiaceae</taxon>
        <taxon>Streptosporangium</taxon>
    </lineage>
</organism>
<evidence type="ECO:0008006" key="3">
    <source>
        <dbReference type="Google" id="ProtNLM"/>
    </source>
</evidence>
<name>A0ABW3E6M1_9ACTN</name>
<accession>A0ABW3E6M1</accession>